<dbReference type="Pfam" id="PF00158">
    <property type="entry name" value="Sigma54_activat"/>
    <property type="match status" value="1"/>
</dbReference>
<dbReference type="GO" id="GO:0006355">
    <property type="term" value="P:regulation of DNA-templated transcription"/>
    <property type="evidence" value="ECO:0007669"/>
    <property type="project" value="InterPro"/>
</dbReference>
<dbReference type="AlphaFoldDB" id="A0A939IKY2"/>
<evidence type="ECO:0000259" key="6">
    <source>
        <dbReference type="PROSITE" id="PS50045"/>
    </source>
</evidence>
<dbReference type="SMART" id="SM00382">
    <property type="entry name" value="AAA"/>
    <property type="match status" value="1"/>
</dbReference>
<gene>
    <name evidence="7" type="ORF">JYP50_02325</name>
</gene>
<dbReference type="InterPro" id="IPR002078">
    <property type="entry name" value="Sigma_54_int"/>
</dbReference>
<accession>A0A939IKY2</accession>
<dbReference type="EMBL" id="JAFKCZ010000001">
    <property type="protein sequence ID" value="MBN7795408.1"/>
    <property type="molecule type" value="Genomic_DNA"/>
</dbReference>
<dbReference type="SUPFAM" id="SSF52540">
    <property type="entry name" value="P-loop containing nucleoside triphosphate hydrolases"/>
    <property type="match status" value="1"/>
</dbReference>
<keyword evidence="5" id="KW-0804">Transcription</keyword>
<dbReference type="PANTHER" id="PTHR32071">
    <property type="entry name" value="TRANSCRIPTIONAL REGULATORY PROTEIN"/>
    <property type="match status" value="1"/>
</dbReference>
<name>A0A939IKY2_9GAMM</name>
<reference evidence="7" key="1">
    <citation type="submission" date="2021-02" db="EMBL/GenBank/DDBJ databases">
        <title>PHA producing bacteria isolated from coastal sediment in Guangdong, Shenzhen.</title>
        <authorList>
            <person name="Zheng W."/>
            <person name="Yu S."/>
            <person name="Huang Y."/>
        </authorList>
    </citation>
    <scope>NUCLEOTIDE SEQUENCE</scope>
    <source>
        <strain evidence="7">TN14-10</strain>
    </source>
</reference>
<evidence type="ECO:0000313" key="7">
    <source>
        <dbReference type="EMBL" id="MBN7795408.1"/>
    </source>
</evidence>
<sequence length="520" mass="55467">MNFQDRKEATAPSLVANLAADYAGRVVGLTILFHPDTRRIGHYCEWPLTGRAVTESIGRYHPLFESNRHESASESLAEPHISREALSFEYRDHRVVLEKIPGACPCAVQGRELSGRLQLEPTQLDRGVTLQLGHAVVLYLRIGPPRGAIADGPEADFGLLGGSAAMARLRQQVARAGATDLDVLVLGETGVGKELTAAGIHRASARAGAPLVTINMAAVPTQLAPALLFGSARGAYTGAARATPGYFQQAAGGTLFLDEVGATPAEIQPQMLRALQQREIQVVGGALEAVDVRIVAATDAELSGDGCDFNAALRHRLGSIEIQVPALREHAEDVGELLLHFITGEAASMGCAHLLPGVGRDELLIAQWAEVFQLFARYAWPGNIRELGNAARQVLVASEYGLCVPANLLARLNQAESGEGASREPSRRPATAVDLETFRAAYIDSGCEVAATARVLGMSRPAVYRRLDEMPDLRLAADVPRAEVEAALKTAGGDVRRAARELVVSYQGLKARLRLAGGEE</sequence>
<dbReference type="Gene3D" id="1.10.8.60">
    <property type="match status" value="1"/>
</dbReference>
<organism evidence="7 8">
    <name type="scientific">Parahaliea mediterranea</name>
    <dbReference type="NCBI Taxonomy" id="651086"/>
    <lineage>
        <taxon>Bacteria</taxon>
        <taxon>Pseudomonadati</taxon>
        <taxon>Pseudomonadota</taxon>
        <taxon>Gammaproteobacteria</taxon>
        <taxon>Cellvibrionales</taxon>
        <taxon>Halieaceae</taxon>
        <taxon>Parahaliea</taxon>
    </lineage>
</organism>
<evidence type="ECO:0000256" key="4">
    <source>
        <dbReference type="ARBA" id="ARBA00023125"/>
    </source>
</evidence>
<dbReference type="GO" id="GO:0005524">
    <property type="term" value="F:ATP binding"/>
    <property type="evidence" value="ECO:0007669"/>
    <property type="project" value="UniProtKB-KW"/>
</dbReference>
<dbReference type="GO" id="GO:0003677">
    <property type="term" value="F:DNA binding"/>
    <property type="evidence" value="ECO:0007669"/>
    <property type="project" value="UniProtKB-KW"/>
</dbReference>
<feature type="domain" description="Sigma-54 factor interaction" evidence="6">
    <location>
        <begin position="159"/>
        <end position="396"/>
    </location>
</feature>
<dbReference type="Pfam" id="PF25601">
    <property type="entry name" value="AAA_lid_14"/>
    <property type="match status" value="1"/>
</dbReference>
<comment type="caution">
    <text evidence="7">The sequence shown here is derived from an EMBL/GenBank/DDBJ whole genome shotgun (WGS) entry which is preliminary data.</text>
</comment>
<dbReference type="CDD" id="cd00009">
    <property type="entry name" value="AAA"/>
    <property type="match status" value="1"/>
</dbReference>
<evidence type="ECO:0000256" key="5">
    <source>
        <dbReference type="ARBA" id="ARBA00023163"/>
    </source>
</evidence>
<keyword evidence="4" id="KW-0238">DNA-binding</keyword>
<dbReference type="InterPro" id="IPR003593">
    <property type="entry name" value="AAA+_ATPase"/>
</dbReference>
<keyword evidence="3" id="KW-0805">Transcription regulation</keyword>
<keyword evidence="8" id="KW-1185">Reference proteome</keyword>
<evidence type="ECO:0000313" key="8">
    <source>
        <dbReference type="Proteomes" id="UP000664303"/>
    </source>
</evidence>
<dbReference type="PROSITE" id="PS00688">
    <property type="entry name" value="SIGMA54_INTERACT_3"/>
    <property type="match status" value="1"/>
</dbReference>
<dbReference type="InterPro" id="IPR027417">
    <property type="entry name" value="P-loop_NTPase"/>
</dbReference>
<dbReference type="PROSITE" id="PS50045">
    <property type="entry name" value="SIGMA54_INTERACT_4"/>
    <property type="match status" value="1"/>
</dbReference>
<keyword evidence="2" id="KW-0067">ATP-binding</keyword>
<dbReference type="PROSITE" id="PS00676">
    <property type="entry name" value="SIGMA54_INTERACT_2"/>
    <property type="match status" value="1"/>
</dbReference>
<keyword evidence="1" id="KW-0547">Nucleotide-binding</keyword>
<dbReference type="Proteomes" id="UP000664303">
    <property type="component" value="Unassembled WGS sequence"/>
</dbReference>
<dbReference type="InterPro" id="IPR025943">
    <property type="entry name" value="Sigma_54_int_dom_ATP-bd_2"/>
</dbReference>
<dbReference type="InterPro" id="IPR025944">
    <property type="entry name" value="Sigma_54_int_dom_CS"/>
</dbReference>
<evidence type="ECO:0000256" key="3">
    <source>
        <dbReference type="ARBA" id="ARBA00023015"/>
    </source>
</evidence>
<dbReference type="Gene3D" id="3.40.50.300">
    <property type="entry name" value="P-loop containing nucleotide triphosphate hydrolases"/>
    <property type="match status" value="1"/>
</dbReference>
<dbReference type="InterPro" id="IPR058031">
    <property type="entry name" value="AAA_lid_NorR"/>
</dbReference>
<evidence type="ECO:0000256" key="2">
    <source>
        <dbReference type="ARBA" id="ARBA00022840"/>
    </source>
</evidence>
<dbReference type="RefSeq" id="WP_206558830.1">
    <property type="nucleotide sequence ID" value="NZ_JAFKCZ010000001.1"/>
</dbReference>
<dbReference type="PANTHER" id="PTHR32071:SF117">
    <property type="entry name" value="PTS-DEPENDENT DIHYDROXYACETONE KINASE OPERON REGULATORY PROTEIN-RELATED"/>
    <property type="match status" value="1"/>
</dbReference>
<proteinExistence type="predicted"/>
<evidence type="ECO:0000256" key="1">
    <source>
        <dbReference type="ARBA" id="ARBA00022741"/>
    </source>
</evidence>
<protein>
    <submittedName>
        <fullName evidence="7">Sigma-54-dependent Fis family transcriptional regulator</fullName>
    </submittedName>
</protein>